<dbReference type="PROSITE" id="PS00109">
    <property type="entry name" value="PROTEIN_KINASE_TYR"/>
    <property type="match status" value="1"/>
</dbReference>
<evidence type="ECO:0000256" key="1">
    <source>
        <dbReference type="ARBA" id="ARBA00022527"/>
    </source>
</evidence>
<protein>
    <submittedName>
        <fullName evidence="9">NUAK family SNF1-like kinase 2</fullName>
    </submittedName>
</protein>
<keyword evidence="10" id="KW-1185">Reference proteome</keyword>
<feature type="compositionally biased region" description="Polar residues" evidence="6">
    <location>
        <begin position="1410"/>
        <end position="1422"/>
    </location>
</feature>
<feature type="transmembrane region" description="Helical" evidence="7">
    <location>
        <begin position="514"/>
        <end position="532"/>
    </location>
</feature>
<proteinExistence type="predicted"/>
<keyword evidence="7" id="KW-0812">Transmembrane</keyword>
<keyword evidence="5" id="KW-0067">ATP-binding</keyword>
<dbReference type="GO" id="GO:0005634">
    <property type="term" value="C:nucleus"/>
    <property type="evidence" value="ECO:0007669"/>
    <property type="project" value="TreeGrafter"/>
</dbReference>
<reference evidence="9 10" key="1">
    <citation type="submission" date="2016-02" db="EMBL/GenBank/DDBJ databases">
        <title>Genome analysis of coral dinoflagellate symbionts highlights evolutionary adaptations to a symbiotic lifestyle.</title>
        <authorList>
            <person name="Aranda M."/>
            <person name="Li Y."/>
            <person name="Liew Y.J."/>
            <person name="Baumgarten S."/>
            <person name="Simakov O."/>
            <person name="Wilson M."/>
            <person name="Piel J."/>
            <person name="Ashoor H."/>
            <person name="Bougouffa S."/>
            <person name="Bajic V.B."/>
            <person name="Ryu T."/>
            <person name="Ravasi T."/>
            <person name="Bayer T."/>
            <person name="Micklem G."/>
            <person name="Kim H."/>
            <person name="Bhak J."/>
            <person name="Lajeunesse T.C."/>
            <person name="Voolstra C.R."/>
        </authorList>
    </citation>
    <scope>NUCLEOTIDE SEQUENCE [LARGE SCALE GENOMIC DNA]</scope>
    <source>
        <strain evidence="9 10">CCMP2467</strain>
    </source>
</reference>
<feature type="compositionally biased region" description="Low complexity" evidence="6">
    <location>
        <begin position="1620"/>
        <end position="1640"/>
    </location>
</feature>
<feature type="transmembrane region" description="Helical" evidence="7">
    <location>
        <begin position="482"/>
        <end position="507"/>
    </location>
</feature>
<accession>A0A1Q9C6E6</accession>
<feature type="compositionally biased region" description="Low complexity" evidence="6">
    <location>
        <begin position="1342"/>
        <end position="1351"/>
    </location>
</feature>
<feature type="compositionally biased region" description="Low complexity" evidence="6">
    <location>
        <begin position="1431"/>
        <end position="1445"/>
    </location>
</feature>
<feature type="region of interest" description="Disordered" evidence="6">
    <location>
        <begin position="1610"/>
        <end position="1748"/>
    </location>
</feature>
<dbReference type="Pfam" id="PF00069">
    <property type="entry name" value="Pkinase"/>
    <property type="match status" value="1"/>
</dbReference>
<dbReference type="InterPro" id="IPR011009">
    <property type="entry name" value="Kinase-like_dom_sf"/>
</dbReference>
<feature type="region of interest" description="Disordered" evidence="6">
    <location>
        <begin position="1174"/>
        <end position="1197"/>
    </location>
</feature>
<feature type="region of interest" description="Disordered" evidence="6">
    <location>
        <begin position="1377"/>
        <end position="1448"/>
    </location>
</feature>
<feature type="compositionally biased region" description="Polar residues" evidence="6">
    <location>
        <begin position="1390"/>
        <end position="1399"/>
    </location>
</feature>
<keyword evidence="7" id="KW-0472">Membrane</keyword>
<dbReference type="OrthoDB" id="541276at2759"/>
<feature type="region of interest" description="Disordered" evidence="6">
    <location>
        <begin position="1329"/>
        <end position="1355"/>
    </location>
</feature>
<dbReference type="InterPro" id="IPR008266">
    <property type="entry name" value="Tyr_kinase_AS"/>
</dbReference>
<feature type="compositionally biased region" description="Basic and acidic residues" evidence="6">
    <location>
        <begin position="2274"/>
        <end position="2283"/>
    </location>
</feature>
<gene>
    <name evidence="9" type="primary">NUAK2</name>
    <name evidence="9" type="ORF">AK812_SmicGene41310</name>
</gene>
<dbReference type="PANTHER" id="PTHR24345:SF91">
    <property type="entry name" value="SERINE_THREONINE-PROTEIN KINASE PLK4"/>
    <property type="match status" value="1"/>
</dbReference>
<feature type="compositionally biased region" description="Polar residues" evidence="6">
    <location>
        <begin position="1698"/>
        <end position="1708"/>
    </location>
</feature>
<comment type="caution">
    <text evidence="9">The sequence shown here is derived from an EMBL/GenBank/DDBJ whole genome shotgun (WGS) entry which is preliminary data.</text>
</comment>
<keyword evidence="7" id="KW-1133">Transmembrane helix</keyword>
<dbReference type="SUPFAM" id="SSF56112">
    <property type="entry name" value="Protein kinase-like (PK-like)"/>
    <property type="match status" value="1"/>
</dbReference>
<evidence type="ECO:0000256" key="5">
    <source>
        <dbReference type="ARBA" id="ARBA00022840"/>
    </source>
</evidence>
<feature type="region of interest" description="Disordered" evidence="6">
    <location>
        <begin position="718"/>
        <end position="737"/>
    </location>
</feature>
<dbReference type="EMBL" id="LSRX01001602">
    <property type="protein sequence ID" value="OLP78504.1"/>
    <property type="molecule type" value="Genomic_DNA"/>
</dbReference>
<dbReference type="Gene3D" id="1.10.510.10">
    <property type="entry name" value="Transferase(Phosphotransferase) domain 1"/>
    <property type="match status" value="1"/>
</dbReference>
<keyword evidence="4 9" id="KW-0418">Kinase</keyword>
<organism evidence="9 10">
    <name type="scientific">Symbiodinium microadriaticum</name>
    <name type="common">Dinoflagellate</name>
    <name type="synonym">Zooxanthella microadriatica</name>
    <dbReference type="NCBI Taxonomy" id="2951"/>
    <lineage>
        <taxon>Eukaryota</taxon>
        <taxon>Sar</taxon>
        <taxon>Alveolata</taxon>
        <taxon>Dinophyceae</taxon>
        <taxon>Suessiales</taxon>
        <taxon>Symbiodiniaceae</taxon>
        <taxon>Symbiodinium</taxon>
    </lineage>
</organism>
<evidence type="ECO:0000256" key="4">
    <source>
        <dbReference type="ARBA" id="ARBA00022777"/>
    </source>
</evidence>
<dbReference type="InterPro" id="IPR000719">
    <property type="entry name" value="Prot_kinase_dom"/>
</dbReference>
<evidence type="ECO:0000313" key="10">
    <source>
        <dbReference type="Proteomes" id="UP000186817"/>
    </source>
</evidence>
<sequence>MGRLRLESQCDTNATSAASGLCLDQAGLAAKLESWRHDPDLCLIWAAFCTTSPLTLADGISLAKTRRSATEALKLLAGAETGKDHNGRPLPEACAAEETEHADAQSQLPTLEVSYFEETAFLFDYWSHADNVSLKPWQSSGFSLIARLAKSVHSEVHFSQSSTGTTGVAKVVSKNIANKKKVSEESVWLNNENIDIPSFEDIRSEIAVLTFLSTCAHCPYIISILGSFEDALSIYLVTGYCEEGDLFERVAYGDPLAETEKKRYISELLQGVRHLHQHNVGHRDISLENVLLRKGSCVLSDFGQAVQLTAQDGTVLRYFVEAGKSMYRSPEMHVPRASHVQVVCPADGRPGLRAVVSHETTRCEVLLPFDAVPGQPCTATPCGYAVAPADLFACGVCAFVVAIGKGEYEHLFTLRHFALSAAVTRGNQLAFGKATNAPTHNAGAYDVFSIDRDLEVSNGGPTVLEIAGVRGVVPRGILAARFLLVLLICFGIWVGHGIVYIIIMVVCPVNLRSGLLAFGAVWGATVTTTFSARRDDVLICFFIGCTECTFVTNQFRCVMMFVTNVLGTANAAAAGWRELGGGVAQIFMMPVLPNPMLRSGIAANTVWRVPMMVPIVIFLITAHAEHTLVGDFKGLCALLLNAGDEDIVKEALQVNQQQITDSIQESIAGIGHRVAQVEANMGEHVKRTTVMKNSRGAWNSLKANSRLPLFLLPVRRAQTGGQMPPTTTKAGKIPSASSSNIWQTSNVTWTSTMPSCLASDEGLQSSRSKLADTKMFPTSDVEYEKLSNESERPSITGEKPQGGERYLWAAMSESPERRRRAQFASKVKRLVLEEAGDKSQLEVEFGTGNVWYGRVRIASAVLTAPEESDKAGVGWISLPTLARQMGTSLSSLTTKWNELKQVIVDEGKLNFEKGNLQMIAGKQQHEWSDHEPILVPILASLRGPTIVAETIANFRPGNSDPIALVAEIARQITIPGKQIDVFRESKEIKQFRRRVLEMEPGTDRKHLWKQLAKQRRDEHRAWQNQKLAQAGKKHWQDKQAVDNEKHSQAWELRLRSDDRWRETLTKHFGGIFHKSDSAVVDLHFAVILHRMAGQCKLVRWRPFTEEDLKALKVLEQDDHWRGILLHVFNDMLYTAKIPASIENGAFDSIYQEALAEQIEQALLTAPSPLDESWRWTSKRSIQEAKPSKPTTGEPLPEDGGCFMDDSSLWSTSARHLQMMLDKMGTNLPKRGLDIHPVKTGIVDNQEGGTPFEVAGKTVLSKGPEHIIRVLGSPVSFRGLHISDYVMLQFCQHTMSFCIAGHRDVNKSASRISLAYGFMLHNTTMCYLTRPRQHSDSNGSDWQQQQQQQQQQHNTLERGTKAYNEARERFAGLLNKHLLPRDTPTGGGQDPTKQSADTPSDPSPATCPAAETTSTHDTQGASSTDDHWQPSTATAPAEPPTAAGGAQDAEEDINCDGATYTAEERAIQAEWAANQEGTFWSQMEHTWQDGDDIPPDVPLSSHSHADMTQLTHGCWRLEVRPDKGTNIRRIAGLPRTVIEGDEGDTLSAPPFPIGLEAIMAPMTPHHWILTVQTTPALSSYEGGAMLLTAGDRILFERDPATMIWTKDNDNKSETMHKHRLQQQQQPTPLQQQRRVQARQPQPTQPNQPMLRRENSNSQQPPGERAKQHSRGLAAAAAAPLLPNMRSDPPKLPPERRHYNNSSPQQQQALADNPGGRERGTVWNKRSSTSDEWQEHLKTRKGGGKPSQAQQMLPWSTCWWTHPQPYNWKPKHHRGDPALRQPLQHNTKHSNSGNVAVHVQLPPVLTKQHSIWSGGFQPSLRKKRALDRGTGPQKLGGTWIVTMDWGTQLAVNQHVEAFGDHEARLRTRTCPMQVIAAAGSSRNMFTTPTCELQTYGGTWKTLTWQARERQLNLPIPAVAKERTSEGEGERSVIFGLLSLLFCAARVLTLQMFQPPWATALDSDPSFSFIRRHGVANLLQQWKGGARGPPGKSEEATLLAAMLRVDPVQRSTSDECLRNPWLEAVTRNRSNTVVLLYAAMAAAGASNPGPPGATPVVAPSLLFHLHSGGLGNMWRPCIIAVWMLACKNVEAVRPEREFIKGRRDDGPIVIDKAELQRISDALKNGDLETAAASKIQIGGGTQAADGGKQISDSGDKEAENAESLARDPTGDTSKTESPAKDSPAPGKPEDKAKESSKESKEHQAQLHVSFEELSKSHNDMDRVMKQYKEVADKGEQRAAKFVDVMGTYQTSLTGLREPLRRISSQVTELQSKIVTKLEADEKERMEPLNSLQDELGPSGNESASHEG</sequence>
<feature type="compositionally biased region" description="Polar residues" evidence="6">
    <location>
        <begin position="719"/>
        <end position="737"/>
    </location>
</feature>
<feature type="compositionally biased region" description="Basic and acidic residues" evidence="6">
    <location>
        <begin position="2150"/>
        <end position="2176"/>
    </location>
</feature>
<evidence type="ECO:0000259" key="8">
    <source>
        <dbReference type="PROSITE" id="PS50011"/>
    </source>
</evidence>
<keyword evidence="1" id="KW-0723">Serine/threonine-protein kinase</keyword>
<evidence type="ECO:0000256" key="7">
    <source>
        <dbReference type="SAM" id="Phobius"/>
    </source>
</evidence>
<dbReference type="GO" id="GO:0005524">
    <property type="term" value="F:ATP binding"/>
    <property type="evidence" value="ECO:0007669"/>
    <property type="project" value="UniProtKB-KW"/>
</dbReference>
<feature type="region of interest" description="Disordered" evidence="6">
    <location>
        <begin position="2274"/>
        <end position="2304"/>
    </location>
</feature>
<feature type="domain" description="Protein kinase" evidence="8">
    <location>
        <begin position="142"/>
        <end position="454"/>
    </location>
</feature>
<evidence type="ECO:0000256" key="6">
    <source>
        <dbReference type="SAM" id="MobiDB-lite"/>
    </source>
</evidence>
<dbReference type="PROSITE" id="PS50011">
    <property type="entry name" value="PROTEIN_KINASE_DOM"/>
    <property type="match status" value="1"/>
</dbReference>
<feature type="compositionally biased region" description="Basic and acidic residues" evidence="6">
    <location>
        <begin position="2184"/>
        <end position="2214"/>
    </location>
</feature>
<dbReference type="Proteomes" id="UP000186817">
    <property type="component" value="Unassembled WGS sequence"/>
</dbReference>
<dbReference type="GO" id="GO:0004674">
    <property type="term" value="F:protein serine/threonine kinase activity"/>
    <property type="evidence" value="ECO:0007669"/>
    <property type="project" value="UniProtKB-KW"/>
</dbReference>
<feature type="compositionally biased region" description="Polar residues" evidence="6">
    <location>
        <begin position="1781"/>
        <end position="1790"/>
    </location>
</feature>
<feature type="compositionally biased region" description="Low complexity" evidence="6">
    <location>
        <begin position="1671"/>
        <end position="1681"/>
    </location>
</feature>
<dbReference type="CDD" id="cd00180">
    <property type="entry name" value="PKc"/>
    <property type="match status" value="1"/>
</dbReference>
<dbReference type="PANTHER" id="PTHR24345">
    <property type="entry name" value="SERINE/THREONINE-PROTEIN KINASE PLK"/>
    <property type="match status" value="1"/>
</dbReference>
<evidence type="ECO:0000313" key="9">
    <source>
        <dbReference type="EMBL" id="OLP78504.1"/>
    </source>
</evidence>
<feature type="region of interest" description="Disordered" evidence="6">
    <location>
        <begin position="2135"/>
        <end position="2214"/>
    </location>
</feature>
<feature type="region of interest" description="Disordered" evidence="6">
    <location>
        <begin position="1769"/>
        <end position="1790"/>
    </location>
</feature>
<evidence type="ECO:0000256" key="3">
    <source>
        <dbReference type="ARBA" id="ARBA00022741"/>
    </source>
</evidence>
<keyword evidence="3" id="KW-0547">Nucleotide-binding</keyword>
<name>A0A1Q9C6E6_SYMMI</name>
<evidence type="ECO:0000256" key="2">
    <source>
        <dbReference type="ARBA" id="ARBA00022679"/>
    </source>
</evidence>
<keyword evidence="2" id="KW-0808">Transferase</keyword>